<dbReference type="Proteomes" id="UP000644588">
    <property type="component" value="Unassembled WGS sequence"/>
</dbReference>
<sequence>MMHTPCRRIVRADVPPAFRVRGINAPLLLCWPNAALGSGADYGVDFSGLLDRGERIVAAEAQCDGASIAWVSMFGPVVALWTQWSASGPQQVMISVRTSFDVTLDTSVSIVVRPAPSLITPAVPAYAPNAFLLGAAIVPDASGTPLIFG</sequence>
<evidence type="ECO:0000313" key="1">
    <source>
        <dbReference type="EMBL" id="MBF0883328.1"/>
    </source>
</evidence>
<protein>
    <submittedName>
        <fullName evidence="1">Uncharacterized protein</fullName>
    </submittedName>
</protein>
<organism evidence="1 2">
    <name type="scientific">Gluconobacter potus</name>
    <dbReference type="NCBI Taxonomy" id="2724927"/>
    <lineage>
        <taxon>Bacteria</taxon>
        <taxon>Pseudomonadati</taxon>
        <taxon>Pseudomonadota</taxon>
        <taxon>Alphaproteobacteria</taxon>
        <taxon>Acetobacterales</taxon>
        <taxon>Acetobacteraceae</taxon>
        <taxon>Gluconobacter</taxon>
    </lineage>
</organism>
<reference evidence="1" key="2">
    <citation type="submission" date="2020-11" db="EMBL/GenBank/DDBJ databases">
        <title>Description of novel Gluconobacter species.</title>
        <authorList>
            <person name="Cleenwerck I."/>
            <person name="Cnockaert M."/>
            <person name="Borremans W."/>
            <person name="Wieme A.D."/>
            <person name="De Vuyst L."/>
            <person name="Vandamme P."/>
        </authorList>
    </citation>
    <scope>NUCLEOTIDE SEQUENCE</scope>
    <source>
        <strain evidence="1">R-71646</strain>
    </source>
</reference>
<evidence type="ECO:0000313" key="2">
    <source>
        <dbReference type="Proteomes" id="UP000644588"/>
    </source>
</evidence>
<reference evidence="1" key="1">
    <citation type="submission" date="2020-04" db="EMBL/GenBank/DDBJ databases">
        <authorList>
            <person name="Sombolestani A."/>
        </authorList>
    </citation>
    <scope>NUCLEOTIDE SEQUENCE</scope>
    <source>
        <strain evidence="1">R-71646</strain>
    </source>
</reference>
<gene>
    <name evidence="1" type="ORF">HKD31_11315</name>
</gene>
<proteinExistence type="predicted"/>
<name>A0ABR9YPD3_9PROT</name>
<accession>A0ABR9YPD3</accession>
<dbReference type="EMBL" id="JABCQF010000007">
    <property type="protein sequence ID" value="MBF0883328.1"/>
    <property type="molecule type" value="Genomic_DNA"/>
</dbReference>
<comment type="caution">
    <text evidence="1">The sequence shown here is derived from an EMBL/GenBank/DDBJ whole genome shotgun (WGS) entry which is preliminary data.</text>
</comment>
<keyword evidence="2" id="KW-1185">Reference proteome</keyword>